<dbReference type="RefSeq" id="WP_189561817.1">
    <property type="nucleotide sequence ID" value="NZ_BMTU01000024.1"/>
</dbReference>
<dbReference type="AlphaFoldDB" id="A0A918C7M9"/>
<reference evidence="1" key="2">
    <citation type="submission" date="2020-09" db="EMBL/GenBank/DDBJ databases">
        <authorList>
            <person name="Sun Q."/>
            <person name="Ohkuma M."/>
        </authorList>
    </citation>
    <scope>NUCLEOTIDE SEQUENCE</scope>
    <source>
        <strain evidence="1">JCM 4403</strain>
    </source>
</reference>
<protein>
    <submittedName>
        <fullName evidence="1">Uncharacterized protein</fullName>
    </submittedName>
</protein>
<proteinExistence type="predicted"/>
<comment type="caution">
    <text evidence="1">The sequence shown here is derived from an EMBL/GenBank/DDBJ whole genome shotgun (WGS) entry which is preliminary data.</text>
</comment>
<organism evidence="1 2">
    <name type="scientific">Streptomyces pilosus</name>
    <dbReference type="NCBI Taxonomy" id="28893"/>
    <lineage>
        <taxon>Bacteria</taxon>
        <taxon>Bacillati</taxon>
        <taxon>Actinomycetota</taxon>
        <taxon>Actinomycetes</taxon>
        <taxon>Kitasatosporales</taxon>
        <taxon>Streptomycetaceae</taxon>
        <taxon>Streptomyces</taxon>
    </lineage>
</organism>
<evidence type="ECO:0000313" key="2">
    <source>
        <dbReference type="Proteomes" id="UP000656732"/>
    </source>
</evidence>
<accession>A0A918C7M9</accession>
<keyword evidence="2" id="KW-1185">Reference proteome</keyword>
<sequence length="145" mass="16244">MAYVRGCEATLEQECKALKLWRRARAKERGILRLLHAPGVHSIRTRQDFTAALAAVYEGTGAPPLRTVQQRAGTVPQPDGAPGGREVFLLPLGTLWRIVHRKIKLPTWNQCEAFLRGCGITGQRTRHPRYEGLLHLDELGERSCP</sequence>
<reference evidence="1" key="1">
    <citation type="journal article" date="2014" name="Int. J. Syst. Evol. Microbiol.">
        <title>Complete genome sequence of Corynebacterium casei LMG S-19264T (=DSM 44701T), isolated from a smear-ripened cheese.</title>
        <authorList>
            <consortium name="US DOE Joint Genome Institute (JGI-PGF)"/>
            <person name="Walter F."/>
            <person name="Albersmeier A."/>
            <person name="Kalinowski J."/>
            <person name="Ruckert C."/>
        </authorList>
    </citation>
    <scope>NUCLEOTIDE SEQUENCE</scope>
    <source>
        <strain evidence="1">JCM 4403</strain>
    </source>
</reference>
<dbReference type="EMBL" id="BMTU01000024">
    <property type="protein sequence ID" value="GGR09972.1"/>
    <property type="molecule type" value="Genomic_DNA"/>
</dbReference>
<name>A0A918C7M9_9ACTN</name>
<dbReference type="Proteomes" id="UP000656732">
    <property type="component" value="Unassembled WGS sequence"/>
</dbReference>
<evidence type="ECO:0000313" key="1">
    <source>
        <dbReference type="EMBL" id="GGR09972.1"/>
    </source>
</evidence>
<gene>
    <name evidence="1" type="ORF">GCM10010280_67140</name>
</gene>